<sequence>MVAPSSTKMKLKEKTQRADLGQMFKLFVELSKRLRINLMGLLRQRAQKWMILLCNHQMWLATGGKGTQVYVVSGYKFI</sequence>
<evidence type="ECO:0000313" key="2">
    <source>
        <dbReference type="Proteomes" id="UP001279734"/>
    </source>
</evidence>
<comment type="caution">
    <text evidence="1">The sequence shown here is derived from an EMBL/GenBank/DDBJ whole genome shotgun (WGS) entry which is preliminary data.</text>
</comment>
<protein>
    <submittedName>
        <fullName evidence="1">Uncharacterized protein</fullName>
    </submittedName>
</protein>
<proteinExistence type="predicted"/>
<dbReference type="AlphaFoldDB" id="A0AAD3XWN1"/>
<gene>
    <name evidence="1" type="ORF">Nepgr_020712</name>
</gene>
<accession>A0AAD3XWN1</accession>
<name>A0AAD3XWN1_NEPGR</name>
<dbReference type="Proteomes" id="UP001279734">
    <property type="component" value="Unassembled WGS sequence"/>
</dbReference>
<dbReference type="EMBL" id="BSYO01000019">
    <property type="protein sequence ID" value="GMH18871.1"/>
    <property type="molecule type" value="Genomic_DNA"/>
</dbReference>
<keyword evidence="2" id="KW-1185">Reference proteome</keyword>
<reference evidence="1" key="1">
    <citation type="submission" date="2023-05" db="EMBL/GenBank/DDBJ databases">
        <title>Nepenthes gracilis genome sequencing.</title>
        <authorList>
            <person name="Fukushima K."/>
        </authorList>
    </citation>
    <scope>NUCLEOTIDE SEQUENCE</scope>
    <source>
        <strain evidence="1">SING2019-196</strain>
    </source>
</reference>
<organism evidence="1 2">
    <name type="scientific">Nepenthes gracilis</name>
    <name type="common">Slender pitcher plant</name>
    <dbReference type="NCBI Taxonomy" id="150966"/>
    <lineage>
        <taxon>Eukaryota</taxon>
        <taxon>Viridiplantae</taxon>
        <taxon>Streptophyta</taxon>
        <taxon>Embryophyta</taxon>
        <taxon>Tracheophyta</taxon>
        <taxon>Spermatophyta</taxon>
        <taxon>Magnoliopsida</taxon>
        <taxon>eudicotyledons</taxon>
        <taxon>Gunneridae</taxon>
        <taxon>Pentapetalae</taxon>
        <taxon>Caryophyllales</taxon>
        <taxon>Nepenthaceae</taxon>
        <taxon>Nepenthes</taxon>
    </lineage>
</organism>
<evidence type="ECO:0000313" key="1">
    <source>
        <dbReference type="EMBL" id="GMH18871.1"/>
    </source>
</evidence>